<dbReference type="KEGG" id="asoc:CB4_00511"/>
<protein>
    <submittedName>
        <fullName evidence="1">Uncharacterized protein</fullName>
    </submittedName>
</protein>
<keyword evidence="2" id="KW-1185">Reference proteome</keyword>
<evidence type="ECO:0000313" key="2">
    <source>
        <dbReference type="Proteomes" id="UP000217696"/>
    </source>
</evidence>
<sequence>MNLLKEEPLQKGLLYDGRYFQSHQEMIETLLHEINKQIIRIDMGDLQNRLDHRNYIRFRLVHLQHVFNNIPPQQYRSTYNSLWSHLYRLEHLSTGHGAYLRGLLEKLLAAASK</sequence>
<organism evidence="1 2">
    <name type="scientific">Aneurinibacillus soli</name>
    <dbReference type="NCBI Taxonomy" id="1500254"/>
    <lineage>
        <taxon>Bacteria</taxon>
        <taxon>Bacillati</taxon>
        <taxon>Bacillota</taxon>
        <taxon>Bacilli</taxon>
        <taxon>Bacillales</taxon>
        <taxon>Paenibacillaceae</taxon>
        <taxon>Aneurinibacillus group</taxon>
        <taxon>Aneurinibacillus</taxon>
    </lineage>
</organism>
<dbReference type="OrthoDB" id="2929531at2"/>
<dbReference type="EMBL" id="AP017312">
    <property type="protein sequence ID" value="BAU26384.1"/>
    <property type="molecule type" value="Genomic_DNA"/>
</dbReference>
<accession>A0A0U5AWN7</accession>
<dbReference type="Proteomes" id="UP000217696">
    <property type="component" value="Chromosome"/>
</dbReference>
<name>A0A0U5AWN7_9BACL</name>
<dbReference type="AlphaFoldDB" id="A0A0U5AWN7"/>
<evidence type="ECO:0000313" key="1">
    <source>
        <dbReference type="EMBL" id="BAU26384.1"/>
    </source>
</evidence>
<reference evidence="1 2" key="1">
    <citation type="submission" date="2015-12" db="EMBL/GenBank/DDBJ databases">
        <title>Genome sequence of Aneurinibacillus soli.</title>
        <authorList>
            <person name="Lee J.S."/>
            <person name="Lee K.C."/>
            <person name="Kim K.K."/>
            <person name="Lee B.W."/>
        </authorList>
    </citation>
    <scope>NUCLEOTIDE SEQUENCE [LARGE SCALE GENOMIC DNA]</scope>
    <source>
        <strain evidence="1 2">CB4</strain>
    </source>
</reference>
<proteinExistence type="predicted"/>
<dbReference type="RefSeq" id="WP_096463438.1">
    <property type="nucleotide sequence ID" value="NZ_AP017312.1"/>
</dbReference>
<gene>
    <name evidence="1" type="ORF">CB4_00511</name>
</gene>